<dbReference type="InterPro" id="IPR035979">
    <property type="entry name" value="RBD_domain_sf"/>
</dbReference>
<feature type="compositionally biased region" description="Basic residues" evidence="2">
    <location>
        <begin position="142"/>
        <end position="153"/>
    </location>
</feature>
<dbReference type="EMBL" id="JAWCUI010000002">
    <property type="protein sequence ID" value="KAL1903228.1"/>
    <property type="molecule type" value="Genomic_DNA"/>
</dbReference>
<dbReference type="PROSITE" id="PS50174">
    <property type="entry name" value="G_PATCH"/>
    <property type="match status" value="1"/>
</dbReference>
<feature type="compositionally biased region" description="Polar residues" evidence="2">
    <location>
        <begin position="75"/>
        <end position="85"/>
    </location>
</feature>
<evidence type="ECO:0000259" key="4">
    <source>
        <dbReference type="PROSITE" id="PS50174"/>
    </source>
</evidence>
<dbReference type="PROSITE" id="PS50102">
    <property type="entry name" value="RRM"/>
    <property type="match status" value="1"/>
</dbReference>
<feature type="region of interest" description="Disordered" evidence="2">
    <location>
        <begin position="1"/>
        <end position="165"/>
    </location>
</feature>
<evidence type="ECO:0000313" key="6">
    <source>
        <dbReference type="Proteomes" id="UP001583186"/>
    </source>
</evidence>
<feature type="compositionally biased region" description="Low complexity" evidence="2">
    <location>
        <begin position="230"/>
        <end position="257"/>
    </location>
</feature>
<gene>
    <name evidence="5" type="ORF">Sste5346_000513</name>
</gene>
<feature type="region of interest" description="Disordered" evidence="2">
    <location>
        <begin position="208"/>
        <end position="273"/>
    </location>
</feature>
<feature type="region of interest" description="Disordered" evidence="2">
    <location>
        <begin position="286"/>
        <end position="333"/>
    </location>
</feature>
<dbReference type="InterPro" id="IPR040052">
    <property type="entry name" value="RBM17"/>
</dbReference>
<keyword evidence="6" id="KW-1185">Reference proteome</keyword>
<dbReference type="Pfam" id="PF01585">
    <property type="entry name" value="G-patch"/>
    <property type="match status" value="1"/>
</dbReference>
<comment type="caution">
    <text evidence="5">The sequence shown here is derived from an EMBL/GenBank/DDBJ whole genome shotgun (WGS) entry which is preliminary data.</text>
</comment>
<keyword evidence="1" id="KW-0694">RNA-binding</keyword>
<feature type="compositionally biased region" description="Basic and acidic residues" evidence="2">
    <location>
        <begin position="154"/>
        <end position="165"/>
    </location>
</feature>
<accession>A0ABR3ZRC0</accession>
<dbReference type="PANTHER" id="PTHR13288:SF8">
    <property type="entry name" value="SPLICING FACTOR 45"/>
    <property type="match status" value="1"/>
</dbReference>
<evidence type="ECO:0000256" key="2">
    <source>
        <dbReference type="SAM" id="MobiDB-lite"/>
    </source>
</evidence>
<evidence type="ECO:0000313" key="5">
    <source>
        <dbReference type="EMBL" id="KAL1903228.1"/>
    </source>
</evidence>
<evidence type="ECO:0000259" key="3">
    <source>
        <dbReference type="PROSITE" id="PS50102"/>
    </source>
</evidence>
<organism evidence="5 6">
    <name type="scientific">Sporothrix stenoceras</name>
    <dbReference type="NCBI Taxonomy" id="5173"/>
    <lineage>
        <taxon>Eukaryota</taxon>
        <taxon>Fungi</taxon>
        <taxon>Dikarya</taxon>
        <taxon>Ascomycota</taxon>
        <taxon>Pezizomycotina</taxon>
        <taxon>Sordariomycetes</taxon>
        <taxon>Sordariomycetidae</taxon>
        <taxon>Ophiostomatales</taxon>
        <taxon>Ophiostomataceae</taxon>
        <taxon>Sporothrix</taxon>
    </lineage>
</organism>
<feature type="domain" description="RRM" evidence="3">
    <location>
        <begin position="406"/>
        <end position="486"/>
    </location>
</feature>
<dbReference type="InterPro" id="IPR012677">
    <property type="entry name" value="Nucleotide-bd_a/b_plait_sf"/>
</dbReference>
<dbReference type="SMART" id="SM00443">
    <property type="entry name" value="G_patch"/>
    <property type="match status" value="1"/>
</dbReference>
<feature type="region of interest" description="Disordered" evidence="2">
    <location>
        <begin position="373"/>
        <end position="396"/>
    </location>
</feature>
<dbReference type="Proteomes" id="UP001583186">
    <property type="component" value="Unassembled WGS sequence"/>
</dbReference>
<evidence type="ECO:0008006" key="7">
    <source>
        <dbReference type="Google" id="ProtNLM"/>
    </source>
</evidence>
<feature type="domain" description="G-patch" evidence="4">
    <location>
        <begin position="332"/>
        <end position="388"/>
    </location>
</feature>
<feature type="compositionally biased region" description="Basic residues" evidence="2">
    <location>
        <begin position="208"/>
        <end position="217"/>
    </location>
</feature>
<dbReference type="PANTHER" id="PTHR13288">
    <property type="entry name" value="SPLICING FACTOR 45 SPF45"/>
    <property type="match status" value="1"/>
</dbReference>
<dbReference type="SUPFAM" id="SSF54928">
    <property type="entry name" value="RNA-binding domain, RBD"/>
    <property type="match status" value="1"/>
</dbReference>
<sequence length="495" mass="53112">MAAPPPQPPRGTMSLYADLLGGGSTEAVPAPAAAAKPDAAKNPALRFQPIIRRPQQNAKGKAKPKTGGMPPSTRPLPQTTTTSVSAPLVKAATTTTTASTTQPPAPPRTSLADWTSGGADDGDDDYYEGNDGGGGYDDARKWTQRGGRKRKKKRMEDRQRMAERDAYVVDWDELYDPARPTNIEAYLHSDEHIDAVHAWKSVLYAHRREKQSARRRSSNSSSSGDERPQLNNAFAPPPLAAFAPPASYDLPAAATSTTPPPQRSSVAPPSQPAGLVVSKAPIRFAPAATEDHDMKDEDEDEDDYRPTLSGRADAEEEEEREDPELRTNRPGQAGFAARLMSKYGWTRGSGLGADESGIVNPLRHKKVGKSGAIGRIVGGGGGSGNNKSVQKAEESPENKISPVIVLRNMVTGLPDLDAEVADGQLVQDIGEECGAQYGRIERVYIDVPGELVFIQFTEAVSALRAANALDGRIFNGNAIVPSFYDADKFEEGIYE</sequence>
<proteinExistence type="predicted"/>
<name>A0ABR3ZRC0_9PEZI</name>
<reference evidence="5 6" key="1">
    <citation type="journal article" date="2024" name="IMA Fungus">
        <title>IMA Genome - F19 : A genome assembly and annotation guide to empower mycologists, including annotated draft genome sequences of Ceratocystis pirilliformis, Diaporthe australafricana, Fusarium ophioides, Paecilomyces lecythidis, and Sporothrix stenoceras.</title>
        <authorList>
            <person name="Aylward J."/>
            <person name="Wilson A.M."/>
            <person name="Visagie C.M."/>
            <person name="Spraker J."/>
            <person name="Barnes I."/>
            <person name="Buitendag C."/>
            <person name="Ceriani C."/>
            <person name="Del Mar Angel L."/>
            <person name="du Plessis D."/>
            <person name="Fuchs T."/>
            <person name="Gasser K."/>
            <person name="Kramer D."/>
            <person name="Li W."/>
            <person name="Munsamy K."/>
            <person name="Piso A."/>
            <person name="Price J.L."/>
            <person name="Sonnekus B."/>
            <person name="Thomas C."/>
            <person name="van der Nest A."/>
            <person name="van Dijk A."/>
            <person name="van Heerden A."/>
            <person name="van Vuuren N."/>
            <person name="Yilmaz N."/>
            <person name="Duong T.A."/>
            <person name="van der Merwe N.A."/>
            <person name="Wingfield M.J."/>
            <person name="Wingfield B.D."/>
        </authorList>
    </citation>
    <scope>NUCLEOTIDE SEQUENCE [LARGE SCALE GENOMIC DNA]</scope>
    <source>
        <strain evidence="5 6">CMW 5346</strain>
    </source>
</reference>
<dbReference type="InterPro" id="IPR000467">
    <property type="entry name" value="G_patch_dom"/>
</dbReference>
<feature type="compositionally biased region" description="Low complexity" evidence="2">
    <location>
        <begin position="27"/>
        <end position="44"/>
    </location>
</feature>
<feature type="compositionally biased region" description="Low complexity" evidence="2">
    <location>
        <begin position="91"/>
        <end position="102"/>
    </location>
</feature>
<protein>
    <recommendedName>
        <fullName evidence="7">G-patch DNA repair protein</fullName>
    </recommendedName>
</protein>
<dbReference type="Gene3D" id="3.30.70.330">
    <property type="match status" value="1"/>
</dbReference>
<dbReference type="InterPro" id="IPR000504">
    <property type="entry name" value="RRM_dom"/>
</dbReference>
<evidence type="ECO:0000256" key="1">
    <source>
        <dbReference type="PROSITE-ProRule" id="PRU00176"/>
    </source>
</evidence>